<name>B7K8U1_GLOC7</name>
<evidence type="ECO:0008006" key="3">
    <source>
        <dbReference type="Google" id="ProtNLM"/>
    </source>
</evidence>
<dbReference type="eggNOG" id="ENOG503364H">
    <property type="taxonomic scope" value="Bacteria"/>
</dbReference>
<dbReference type="STRING" id="65393.PCC7424_2884"/>
<dbReference type="HOGENOM" id="CLU_207947_0_0_3"/>
<evidence type="ECO:0000313" key="1">
    <source>
        <dbReference type="EMBL" id="ACK71289.1"/>
    </source>
</evidence>
<evidence type="ECO:0000313" key="2">
    <source>
        <dbReference type="Proteomes" id="UP000002384"/>
    </source>
</evidence>
<dbReference type="OrthoDB" id="9813823at2"/>
<sequence>MNTKQKIIQEIENLSESSLTEILTYIQQIKNQETDKDEVWQAYLESKQERKEVYRRLAES</sequence>
<dbReference type="RefSeq" id="WP_015954889.1">
    <property type="nucleotide sequence ID" value="NC_011729.1"/>
</dbReference>
<dbReference type="KEGG" id="cyc:PCC7424_2884"/>
<proteinExistence type="predicted"/>
<dbReference type="Proteomes" id="UP000002384">
    <property type="component" value="Chromosome"/>
</dbReference>
<keyword evidence="2" id="KW-1185">Reference proteome</keyword>
<protein>
    <recommendedName>
        <fullName evidence="3">DUF2281 domain-containing protein</fullName>
    </recommendedName>
</protein>
<gene>
    <name evidence="1" type="ordered locus">PCC7424_2884</name>
</gene>
<dbReference type="EMBL" id="CP001291">
    <property type="protein sequence ID" value="ACK71289.1"/>
    <property type="molecule type" value="Genomic_DNA"/>
</dbReference>
<dbReference type="AlphaFoldDB" id="B7K8U1"/>
<reference evidence="2" key="1">
    <citation type="journal article" date="2011" name="MBio">
        <title>Novel metabolic attributes of the genus Cyanothece, comprising a group of unicellular nitrogen-fixing Cyanobacteria.</title>
        <authorList>
            <person name="Bandyopadhyay A."/>
            <person name="Elvitigala T."/>
            <person name="Welsh E."/>
            <person name="Stockel J."/>
            <person name="Liberton M."/>
            <person name="Min H."/>
            <person name="Sherman L.A."/>
            <person name="Pakrasi H.B."/>
        </authorList>
    </citation>
    <scope>NUCLEOTIDE SEQUENCE [LARGE SCALE GENOMIC DNA]</scope>
    <source>
        <strain evidence="2">PCC 7424</strain>
    </source>
</reference>
<accession>B7K8U1</accession>
<organism evidence="1 2">
    <name type="scientific">Gloeothece citriformis (strain PCC 7424)</name>
    <name type="common">Cyanothece sp. (strain PCC 7424)</name>
    <dbReference type="NCBI Taxonomy" id="65393"/>
    <lineage>
        <taxon>Bacteria</taxon>
        <taxon>Bacillati</taxon>
        <taxon>Cyanobacteriota</taxon>
        <taxon>Cyanophyceae</taxon>
        <taxon>Oscillatoriophycideae</taxon>
        <taxon>Chroococcales</taxon>
        <taxon>Aphanothecaceae</taxon>
        <taxon>Gloeothece</taxon>
        <taxon>Gloeothece citriformis</taxon>
    </lineage>
</organism>